<dbReference type="Proteomes" id="UP000198960">
    <property type="component" value="Unassembled WGS sequence"/>
</dbReference>
<name>A0A1H8QN67_9ACTN</name>
<keyword evidence="1" id="KW-0472">Membrane</keyword>
<proteinExistence type="predicted"/>
<accession>A0A1H8QN67</accession>
<keyword evidence="1" id="KW-0812">Transmembrane</keyword>
<evidence type="ECO:0000256" key="1">
    <source>
        <dbReference type="SAM" id="Phobius"/>
    </source>
</evidence>
<organism evidence="2 3">
    <name type="scientific">Trujillonella endophytica</name>
    <dbReference type="NCBI Taxonomy" id="673521"/>
    <lineage>
        <taxon>Bacteria</taxon>
        <taxon>Bacillati</taxon>
        <taxon>Actinomycetota</taxon>
        <taxon>Actinomycetes</taxon>
        <taxon>Geodermatophilales</taxon>
        <taxon>Geodermatophilaceae</taxon>
        <taxon>Trujillonella</taxon>
    </lineage>
</organism>
<evidence type="ECO:0000313" key="3">
    <source>
        <dbReference type="Proteomes" id="UP000198960"/>
    </source>
</evidence>
<feature type="transmembrane region" description="Helical" evidence="1">
    <location>
        <begin position="54"/>
        <end position="78"/>
    </location>
</feature>
<evidence type="ECO:0000313" key="2">
    <source>
        <dbReference type="EMBL" id="SEO55334.1"/>
    </source>
</evidence>
<dbReference type="RefSeq" id="WP_091940223.1">
    <property type="nucleotide sequence ID" value="NZ_FOEE01000002.1"/>
</dbReference>
<sequence length="79" mass="7798">MHIDWATLTEVAVVAAAAALTVVLLVSSALVGLSARVQQGDPTVQDGHGDGARAGTVVAVLCVAAGALIVGYGLYLIVA</sequence>
<keyword evidence="1" id="KW-1133">Transmembrane helix</keyword>
<protein>
    <submittedName>
        <fullName evidence="2">Uncharacterized protein</fullName>
    </submittedName>
</protein>
<keyword evidence="3" id="KW-1185">Reference proteome</keyword>
<dbReference type="AlphaFoldDB" id="A0A1H8QN67"/>
<gene>
    <name evidence="2" type="ORF">SAMN05660991_00687</name>
</gene>
<dbReference type="EMBL" id="FOEE01000002">
    <property type="protein sequence ID" value="SEO55334.1"/>
    <property type="molecule type" value="Genomic_DNA"/>
</dbReference>
<feature type="transmembrane region" description="Helical" evidence="1">
    <location>
        <begin position="12"/>
        <end position="33"/>
    </location>
</feature>
<reference evidence="3" key="1">
    <citation type="submission" date="2016-10" db="EMBL/GenBank/DDBJ databases">
        <authorList>
            <person name="Varghese N."/>
            <person name="Submissions S."/>
        </authorList>
    </citation>
    <scope>NUCLEOTIDE SEQUENCE [LARGE SCALE GENOMIC DNA]</scope>
    <source>
        <strain evidence="3">DSM 45413</strain>
    </source>
</reference>